<dbReference type="RefSeq" id="YP_008771559.1">
    <property type="nucleotide sequence ID" value="NC_022771.1"/>
</dbReference>
<dbReference type="Proteomes" id="UP000017648">
    <property type="component" value="Segment"/>
</dbReference>
<dbReference type="GeneID" id="17960117"/>
<dbReference type="EMBL" id="KF669652">
    <property type="protein sequence ID" value="AGY47458.1"/>
    <property type="molecule type" value="Genomic_DNA"/>
</dbReference>
<evidence type="ECO:0000313" key="1">
    <source>
        <dbReference type="EMBL" id="AGY47458.1"/>
    </source>
</evidence>
<evidence type="ECO:0000313" key="2">
    <source>
        <dbReference type="Proteomes" id="UP000017648"/>
    </source>
</evidence>
<reference evidence="1 2" key="1">
    <citation type="journal article" date="2013" name="Genome Announc.">
        <title>Complete Genome of Bacillus subtilis Myophage Grass.</title>
        <authorList>
            <person name="Miller S.Y."/>
            <person name="Colquhoun J.M."/>
            <person name="Perl A.L."/>
            <person name="Chamakura K.R."/>
            <person name="Kuty Everett G.F."/>
        </authorList>
    </citation>
    <scope>NUCLEOTIDE SEQUENCE [LARGE SCALE GENOMIC DNA]</scope>
</reference>
<sequence length="147" mass="17283">MEKIKLTRQLADLLEAQIAEVSVHINSKDPEVISHFLITTMFNYEQRPKRYNKFFSGAYTDLLSDLGDIKYIDALRVGYEVETNLEEEHIEAWELEIHRLEALLQEENHFFDPADCHYNQGRLDASRDSLASFKQYLQRKEAQETSE</sequence>
<dbReference type="KEGG" id="vg:17960117"/>
<name>U5PYA4_BPGRA</name>
<proteinExistence type="predicted"/>
<keyword evidence="2" id="KW-1185">Reference proteome</keyword>
<organism evidence="1 2">
    <name type="scientific">Bacillus phage Grass</name>
    <dbReference type="NCBI Taxonomy" id="1406785"/>
    <lineage>
        <taxon>Viruses</taxon>
        <taxon>Duplodnaviria</taxon>
        <taxon>Heunggongvirae</taxon>
        <taxon>Uroviricota</taxon>
        <taxon>Caudoviricetes</taxon>
        <taxon>Herelleviridae</taxon>
        <taxon>Bastillevirinae</taxon>
        <taxon>Nitunavirus</taxon>
        <taxon>Nitunavirus grass</taxon>
    </lineage>
</organism>
<gene>
    <name evidence="1" type="ORF">Grass_193</name>
</gene>
<accession>U5PYA4</accession>
<protein>
    <submittedName>
        <fullName evidence="1">Uncharacterized protein</fullName>
    </submittedName>
</protein>
<dbReference type="OrthoDB" id="35247at10239"/>
<organismHost>
    <name type="scientific">Bacillus subtilis</name>
    <dbReference type="NCBI Taxonomy" id="1423"/>
</organismHost>